<evidence type="ECO:0000313" key="3">
    <source>
        <dbReference type="Proteomes" id="UP000006281"/>
    </source>
</evidence>
<dbReference type="EMBL" id="HE804045">
    <property type="protein sequence ID" value="CCH31900.1"/>
    <property type="molecule type" value="Genomic_DNA"/>
</dbReference>
<dbReference type="InterPro" id="IPR001753">
    <property type="entry name" value="Enoyl-CoA_hydra/iso"/>
</dbReference>
<dbReference type="GO" id="GO:0004300">
    <property type="term" value="F:enoyl-CoA hydratase activity"/>
    <property type="evidence" value="ECO:0007669"/>
    <property type="project" value="UniProtKB-EC"/>
</dbReference>
<reference evidence="2 3" key="1">
    <citation type="journal article" date="2012" name="BMC Genomics">
        <title>Complete genome sequence of Saccharothrix espanaensis DSM 44229T and comparison to the other completely sequenced Pseudonocardiaceae.</title>
        <authorList>
            <person name="Strobel T."/>
            <person name="Al-Dilaimi A."/>
            <person name="Blom J."/>
            <person name="Gessner A."/>
            <person name="Kalinowski J."/>
            <person name="Luzhetska M."/>
            <person name="Puhler A."/>
            <person name="Szczepanowski R."/>
            <person name="Bechthold A."/>
            <person name="Ruckert C."/>
        </authorList>
    </citation>
    <scope>NUCLEOTIDE SEQUENCE [LARGE SCALE GENOMIC DNA]</scope>
    <source>
        <strain evidence="3">ATCC 51144 / DSM 44229 / JCM 9112 / NBRC 15066 / NRRL 15764</strain>
    </source>
</reference>
<dbReference type="AlphaFoldDB" id="K0JVL3"/>
<dbReference type="Proteomes" id="UP000006281">
    <property type="component" value="Chromosome"/>
</dbReference>
<dbReference type="Gene3D" id="6.10.30.40">
    <property type="match status" value="1"/>
</dbReference>
<keyword evidence="2" id="KW-0413">Isomerase</keyword>
<sequence length="254" mass="27220">MELMAPRTITVAGEPGLTRITLARPDQGNGIDDVVIGELHAALDAAERDTERPVVVLCGRDGVFSDGMNFAAAADNDASDGGAAFFDLLRRFTTVPRVVVAQVDGKVAGGGVGLVAAADLVHATERSTFALPEALWGLLPCCVLPFLVRRIGFQKAYAATLSTQAVSAREAHRVHLVDELTERPEVALRQLVFRLTRLDPAVVGDAKRYFGGFSGIDDGAKARAVGEFSRLMSSPAVRGRISAFVHHGRYPWER</sequence>
<protein>
    <submittedName>
        <fullName evidence="2">Enoyl-CoA hydratase/isomerase</fullName>
        <ecNumber evidence="2">4.2.1.17</ecNumber>
    </submittedName>
</protein>
<name>K0JVL3_SACES</name>
<evidence type="ECO:0000313" key="2">
    <source>
        <dbReference type="EMBL" id="CCH31900.1"/>
    </source>
</evidence>
<evidence type="ECO:0000256" key="1">
    <source>
        <dbReference type="ARBA" id="ARBA00005254"/>
    </source>
</evidence>
<accession>K0JVL3</accession>
<dbReference type="eggNOG" id="COG1024">
    <property type="taxonomic scope" value="Bacteria"/>
</dbReference>
<dbReference type="GO" id="GO:0016853">
    <property type="term" value="F:isomerase activity"/>
    <property type="evidence" value="ECO:0007669"/>
    <property type="project" value="UniProtKB-KW"/>
</dbReference>
<keyword evidence="3" id="KW-1185">Reference proteome</keyword>
<keyword evidence="2" id="KW-0456">Lyase</keyword>
<dbReference type="Pfam" id="PF00378">
    <property type="entry name" value="ECH_1"/>
    <property type="match status" value="1"/>
</dbReference>
<dbReference type="InterPro" id="IPR051683">
    <property type="entry name" value="Enoyl-CoA_Hydratase/Isomerase"/>
</dbReference>
<dbReference type="HOGENOM" id="CLU_009834_7_3_11"/>
<dbReference type="SUPFAM" id="SSF52096">
    <property type="entry name" value="ClpP/crotonase"/>
    <property type="match status" value="1"/>
</dbReference>
<dbReference type="InterPro" id="IPR029045">
    <property type="entry name" value="ClpP/crotonase-like_dom_sf"/>
</dbReference>
<dbReference type="KEGG" id="sesp:BN6_46210"/>
<dbReference type="EC" id="4.2.1.17" evidence="2"/>
<comment type="similarity">
    <text evidence="1">Belongs to the enoyl-CoA hydratase/isomerase family.</text>
</comment>
<dbReference type="Gene3D" id="3.90.226.10">
    <property type="entry name" value="2-enoyl-CoA Hydratase, Chain A, domain 1"/>
    <property type="match status" value="1"/>
</dbReference>
<dbReference type="CDD" id="cd06558">
    <property type="entry name" value="crotonase-like"/>
    <property type="match status" value="1"/>
</dbReference>
<gene>
    <name evidence="2" type="ordered locus">BN6_46210</name>
</gene>
<dbReference type="PANTHER" id="PTHR42964">
    <property type="entry name" value="ENOYL-COA HYDRATASE"/>
    <property type="match status" value="1"/>
</dbReference>
<proteinExistence type="inferred from homology"/>
<dbReference type="PATRIC" id="fig|1179773.3.peg.4631"/>
<organism evidence="2 3">
    <name type="scientific">Saccharothrix espanaensis (strain ATCC 51144 / DSM 44229 / JCM 9112 / NBRC 15066 / NRRL 15764)</name>
    <dbReference type="NCBI Taxonomy" id="1179773"/>
    <lineage>
        <taxon>Bacteria</taxon>
        <taxon>Bacillati</taxon>
        <taxon>Actinomycetota</taxon>
        <taxon>Actinomycetes</taxon>
        <taxon>Pseudonocardiales</taxon>
        <taxon>Pseudonocardiaceae</taxon>
        <taxon>Saccharothrix</taxon>
    </lineage>
</organism>
<dbReference type="STRING" id="1179773.BN6_46210"/>
<dbReference type="PANTHER" id="PTHR42964:SF1">
    <property type="entry name" value="POLYKETIDE BIOSYNTHESIS ENOYL-COA HYDRATASE PKSH-RELATED"/>
    <property type="match status" value="1"/>
</dbReference>